<evidence type="ECO:0000313" key="11">
    <source>
        <dbReference type="EMBL" id="GFH63261.1"/>
    </source>
</evidence>
<evidence type="ECO:0000256" key="7">
    <source>
        <dbReference type="ARBA" id="ARBA00022741"/>
    </source>
</evidence>
<dbReference type="GO" id="GO:0002949">
    <property type="term" value="P:tRNA threonylcarbamoyladenosine modification"/>
    <property type="evidence" value="ECO:0007669"/>
    <property type="project" value="InterPro"/>
</dbReference>
<dbReference type="InterPro" id="IPR027417">
    <property type="entry name" value="P-loop_NTPase"/>
</dbReference>
<dbReference type="Gene3D" id="3.40.50.300">
    <property type="entry name" value="P-loop containing nucleotide triphosphate hydrolases"/>
    <property type="match status" value="1"/>
</dbReference>
<dbReference type="Pfam" id="PF02367">
    <property type="entry name" value="TsaE"/>
    <property type="match status" value="1"/>
</dbReference>
<evidence type="ECO:0000256" key="4">
    <source>
        <dbReference type="ARBA" id="ARBA00022490"/>
    </source>
</evidence>
<keyword evidence="5" id="KW-0819">tRNA processing</keyword>
<keyword evidence="4" id="KW-0963">Cytoplasm</keyword>
<evidence type="ECO:0000256" key="8">
    <source>
        <dbReference type="ARBA" id="ARBA00022840"/>
    </source>
</evidence>
<keyword evidence="6" id="KW-0479">Metal-binding</keyword>
<keyword evidence="8" id="KW-0067">ATP-binding</keyword>
<reference evidence="11 12" key="1">
    <citation type="journal article" date="2020" name="ISME J.">
        <title>Parallel Reductive Genome Evolution in Desulfovibrio Ectosymbionts Independently Acquired by Trichonympha Protists in the Termite Gut.</title>
        <authorList>
            <person name="Takeuchi M."/>
            <person name="Kuwahara H."/>
            <person name="Murakami T."/>
            <person name="Takahashi K."/>
            <person name="Kajitani R."/>
            <person name="Toyoda A."/>
            <person name="Itoh T."/>
            <person name="Ohkuma M."/>
            <person name="Hongoh Y."/>
        </authorList>
    </citation>
    <scope>NUCLEOTIDE SEQUENCE [LARGE SCALE GENOMIC DNA]</scope>
    <source>
        <strain evidence="11">ZnDsv-02</strain>
    </source>
</reference>
<dbReference type="GO" id="GO:0005524">
    <property type="term" value="F:ATP binding"/>
    <property type="evidence" value="ECO:0007669"/>
    <property type="project" value="UniProtKB-KW"/>
</dbReference>
<dbReference type="GO" id="GO:0046872">
    <property type="term" value="F:metal ion binding"/>
    <property type="evidence" value="ECO:0007669"/>
    <property type="project" value="UniProtKB-KW"/>
</dbReference>
<evidence type="ECO:0000256" key="6">
    <source>
        <dbReference type="ARBA" id="ARBA00022723"/>
    </source>
</evidence>
<evidence type="ECO:0000256" key="10">
    <source>
        <dbReference type="ARBA" id="ARBA00032441"/>
    </source>
</evidence>
<dbReference type="NCBIfam" id="TIGR00150">
    <property type="entry name" value="T6A_YjeE"/>
    <property type="match status" value="1"/>
</dbReference>
<comment type="subcellular location">
    <subcellularLocation>
        <location evidence="1">Cytoplasm</location>
    </subcellularLocation>
</comment>
<dbReference type="SUPFAM" id="SSF52540">
    <property type="entry name" value="P-loop containing nucleoside triphosphate hydrolases"/>
    <property type="match status" value="1"/>
</dbReference>
<dbReference type="AlphaFoldDB" id="A0A6L2R6S5"/>
<accession>A0A6L2R6S5</accession>
<evidence type="ECO:0000256" key="5">
    <source>
        <dbReference type="ARBA" id="ARBA00022694"/>
    </source>
</evidence>
<evidence type="ECO:0000313" key="12">
    <source>
        <dbReference type="Proteomes" id="UP000505077"/>
    </source>
</evidence>
<evidence type="ECO:0000256" key="9">
    <source>
        <dbReference type="ARBA" id="ARBA00022842"/>
    </source>
</evidence>
<proteinExistence type="inferred from homology"/>
<dbReference type="InterPro" id="IPR003442">
    <property type="entry name" value="T6A_TsaE"/>
</dbReference>
<sequence length="161" mass="17596">MEIVLRCLDDTYALARFLAEALRHCPTVRALLLRGPLGSGKTTFACALVRALPNGQEAETGSPSFTLCNQYPTQPPVLHCDLYRGTAMPPDELLEELANSAVLTIVEWAEYLPLSEIPNEFLDISFNPCDKNTLLTVRGHGSGADALLQTLVNATRKWTAP</sequence>
<protein>
    <recommendedName>
        <fullName evidence="3">tRNA threonylcarbamoyladenosine biosynthesis protein TsaE</fullName>
    </recommendedName>
    <alternativeName>
        <fullName evidence="10">t(6)A37 threonylcarbamoyladenosine biosynthesis protein TsaE</fullName>
    </alternativeName>
</protein>
<evidence type="ECO:0000256" key="3">
    <source>
        <dbReference type="ARBA" id="ARBA00019010"/>
    </source>
</evidence>
<gene>
    <name evidence="11" type="primary">tsaE</name>
    <name evidence="11" type="ORF">ZNDK_1032</name>
</gene>
<name>A0A6L2R6S5_9BACT</name>
<keyword evidence="9" id="KW-0460">Magnesium</keyword>
<dbReference type="PANTHER" id="PTHR33540">
    <property type="entry name" value="TRNA THREONYLCARBAMOYLADENOSINE BIOSYNTHESIS PROTEIN TSAE"/>
    <property type="match status" value="1"/>
</dbReference>
<dbReference type="PANTHER" id="PTHR33540:SF2">
    <property type="entry name" value="TRNA THREONYLCARBAMOYLADENOSINE BIOSYNTHESIS PROTEIN TSAE"/>
    <property type="match status" value="1"/>
</dbReference>
<keyword evidence="7" id="KW-0547">Nucleotide-binding</keyword>
<evidence type="ECO:0000256" key="2">
    <source>
        <dbReference type="ARBA" id="ARBA00007599"/>
    </source>
</evidence>
<evidence type="ECO:0000256" key="1">
    <source>
        <dbReference type="ARBA" id="ARBA00004496"/>
    </source>
</evidence>
<dbReference type="Proteomes" id="UP000505077">
    <property type="component" value="Unassembled WGS sequence"/>
</dbReference>
<organism evidence="11 12">
    <name type="scientific">Candidatus Desulfovibrio kirbyi</name>
    <dbReference type="NCBI Taxonomy" id="2696086"/>
    <lineage>
        <taxon>Bacteria</taxon>
        <taxon>Pseudomonadati</taxon>
        <taxon>Thermodesulfobacteriota</taxon>
        <taxon>Desulfovibrionia</taxon>
        <taxon>Desulfovibrionales</taxon>
        <taxon>Desulfovibrionaceae</taxon>
        <taxon>Desulfovibrio</taxon>
    </lineage>
</organism>
<dbReference type="GO" id="GO:0005737">
    <property type="term" value="C:cytoplasm"/>
    <property type="evidence" value="ECO:0007669"/>
    <property type="project" value="UniProtKB-SubCell"/>
</dbReference>
<comment type="caution">
    <text evidence="11">The sequence shown here is derived from an EMBL/GenBank/DDBJ whole genome shotgun (WGS) entry which is preliminary data.</text>
</comment>
<dbReference type="EMBL" id="BLLL01000011">
    <property type="protein sequence ID" value="GFH63261.1"/>
    <property type="molecule type" value="Genomic_DNA"/>
</dbReference>
<comment type="similarity">
    <text evidence="2">Belongs to the TsaE family.</text>
</comment>